<name>A0AAV9FEQ6_ACOCL</name>
<dbReference type="InterPro" id="IPR000477">
    <property type="entry name" value="RT_dom"/>
</dbReference>
<accession>A0AAV9FEQ6</accession>
<feature type="domain" description="Reverse transcriptase" evidence="1">
    <location>
        <begin position="124"/>
        <end position="226"/>
    </location>
</feature>
<dbReference type="Pfam" id="PF00078">
    <property type="entry name" value="RVT_1"/>
    <property type="match status" value="1"/>
</dbReference>
<dbReference type="InterPro" id="IPR043502">
    <property type="entry name" value="DNA/RNA_pol_sf"/>
</dbReference>
<reference evidence="2" key="1">
    <citation type="journal article" date="2023" name="Nat. Commun.">
        <title>Diploid and tetraploid genomes of Acorus and the evolution of monocots.</title>
        <authorList>
            <person name="Ma L."/>
            <person name="Liu K.W."/>
            <person name="Li Z."/>
            <person name="Hsiao Y.Y."/>
            <person name="Qi Y."/>
            <person name="Fu T."/>
            <person name="Tang G.D."/>
            <person name="Zhang D."/>
            <person name="Sun W.H."/>
            <person name="Liu D.K."/>
            <person name="Li Y."/>
            <person name="Chen G.Z."/>
            <person name="Liu X.D."/>
            <person name="Liao X.Y."/>
            <person name="Jiang Y.T."/>
            <person name="Yu X."/>
            <person name="Hao Y."/>
            <person name="Huang J."/>
            <person name="Zhao X.W."/>
            <person name="Ke S."/>
            <person name="Chen Y.Y."/>
            <person name="Wu W.L."/>
            <person name="Hsu J.L."/>
            <person name="Lin Y.F."/>
            <person name="Huang M.D."/>
            <person name="Li C.Y."/>
            <person name="Huang L."/>
            <person name="Wang Z.W."/>
            <person name="Zhao X."/>
            <person name="Zhong W.Y."/>
            <person name="Peng D.H."/>
            <person name="Ahmad S."/>
            <person name="Lan S."/>
            <person name="Zhang J.S."/>
            <person name="Tsai W.C."/>
            <person name="Van de Peer Y."/>
            <person name="Liu Z.J."/>
        </authorList>
    </citation>
    <scope>NUCLEOTIDE SEQUENCE</scope>
    <source>
        <strain evidence="2">CP</strain>
    </source>
</reference>
<keyword evidence="3" id="KW-1185">Reference proteome</keyword>
<reference evidence="2" key="2">
    <citation type="submission" date="2023-06" db="EMBL/GenBank/DDBJ databases">
        <authorList>
            <person name="Ma L."/>
            <person name="Liu K.-W."/>
            <person name="Li Z."/>
            <person name="Hsiao Y.-Y."/>
            <person name="Qi Y."/>
            <person name="Fu T."/>
            <person name="Tang G."/>
            <person name="Zhang D."/>
            <person name="Sun W.-H."/>
            <person name="Liu D.-K."/>
            <person name="Li Y."/>
            <person name="Chen G.-Z."/>
            <person name="Liu X.-D."/>
            <person name="Liao X.-Y."/>
            <person name="Jiang Y.-T."/>
            <person name="Yu X."/>
            <person name="Hao Y."/>
            <person name="Huang J."/>
            <person name="Zhao X.-W."/>
            <person name="Ke S."/>
            <person name="Chen Y.-Y."/>
            <person name="Wu W.-L."/>
            <person name="Hsu J.-L."/>
            <person name="Lin Y.-F."/>
            <person name="Huang M.-D."/>
            <person name="Li C.-Y."/>
            <person name="Huang L."/>
            <person name="Wang Z.-W."/>
            <person name="Zhao X."/>
            <person name="Zhong W.-Y."/>
            <person name="Peng D.-H."/>
            <person name="Ahmad S."/>
            <person name="Lan S."/>
            <person name="Zhang J.-S."/>
            <person name="Tsai W.-C."/>
            <person name="Van De Peer Y."/>
            <person name="Liu Z.-J."/>
        </authorList>
    </citation>
    <scope>NUCLEOTIDE SEQUENCE</scope>
    <source>
        <strain evidence="2">CP</strain>
        <tissue evidence="2">Leaves</tissue>
    </source>
</reference>
<evidence type="ECO:0000313" key="2">
    <source>
        <dbReference type="EMBL" id="KAK1324385.1"/>
    </source>
</evidence>
<evidence type="ECO:0000259" key="1">
    <source>
        <dbReference type="Pfam" id="PF00078"/>
    </source>
</evidence>
<dbReference type="EMBL" id="JAUJYO010000001">
    <property type="protein sequence ID" value="KAK1324385.1"/>
    <property type="molecule type" value="Genomic_DNA"/>
</dbReference>
<evidence type="ECO:0000313" key="3">
    <source>
        <dbReference type="Proteomes" id="UP001180020"/>
    </source>
</evidence>
<dbReference type="PANTHER" id="PTHR19446">
    <property type="entry name" value="REVERSE TRANSCRIPTASES"/>
    <property type="match status" value="1"/>
</dbReference>
<dbReference type="SUPFAM" id="SSF56672">
    <property type="entry name" value="DNA/RNA polymerases"/>
    <property type="match status" value="1"/>
</dbReference>
<dbReference type="AlphaFoldDB" id="A0AAV9FEQ6"/>
<protein>
    <recommendedName>
        <fullName evidence="1">Reverse transcriptase domain-containing protein</fullName>
    </recommendedName>
</protein>
<organism evidence="2 3">
    <name type="scientific">Acorus calamus</name>
    <name type="common">Sweet flag</name>
    <dbReference type="NCBI Taxonomy" id="4465"/>
    <lineage>
        <taxon>Eukaryota</taxon>
        <taxon>Viridiplantae</taxon>
        <taxon>Streptophyta</taxon>
        <taxon>Embryophyta</taxon>
        <taxon>Tracheophyta</taxon>
        <taxon>Spermatophyta</taxon>
        <taxon>Magnoliopsida</taxon>
        <taxon>Liliopsida</taxon>
        <taxon>Acoraceae</taxon>
        <taxon>Acorus</taxon>
    </lineage>
</organism>
<sequence length="532" mass="61203">MLDFEEESGGSIQILAPSLDCFPKGSSRPIQIWVEILKSTLHFTWAIRWQFDATTVEHTLPEAEIESAVRRLPSNRAPGPDGFPGEFYKAFWPIIRGDVIRAIHHFHQTAQLPPSWGSTHVVLIPKNSSPSTLKDYRPISICDTKYKLIAKLLVMRLKKVLPVLVGQEQGAFVLDRSIHSHLLLVQEIMHSLRCRRGKYTLMAAKIDLQSAYDSVEWNCLTQVLQHSVHHVSTGPECRVVTRISTRCRQEATAQKATEKITKRLETWKSSSLNIAGRVVLIRAVLQTLPQHLMFAASLMRTDAEEIDRLARRFFWAGGRTERVIHYINWERVTSEKAAGGLGIRRTPILRVASLAIMAYRVLLRPSMVQQVFGLKYKWSGNPWELPRAQRSSRNWRRLCEGLTLIRQHVRKISGSFTEVDLLRDPWFMPVPFSRLPIFVNMDSVILDFKLSDVIHNGSWSQQNLARIFPPFWVDCIMQSSLPEVRIGDHEWCWESTPTTKPRVRDMYQLLLPSPNISFTPLWKGIWRLPVFP</sequence>
<dbReference type="Proteomes" id="UP001180020">
    <property type="component" value="Unassembled WGS sequence"/>
</dbReference>
<comment type="caution">
    <text evidence="2">The sequence shown here is derived from an EMBL/GenBank/DDBJ whole genome shotgun (WGS) entry which is preliminary data.</text>
</comment>
<proteinExistence type="predicted"/>
<gene>
    <name evidence="2" type="ORF">QJS10_CPA01g00629</name>
</gene>
<dbReference type="CDD" id="cd01650">
    <property type="entry name" value="RT_nLTR_like"/>
    <property type="match status" value="1"/>
</dbReference>